<evidence type="ECO:0000256" key="1">
    <source>
        <dbReference type="SAM" id="MobiDB-lite"/>
    </source>
</evidence>
<dbReference type="OrthoDB" id="4491390at2759"/>
<feature type="compositionally biased region" description="Polar residues" evidence="1">
    <location>
        <begin position="78"/>
        <end position="95"/>
    </location>
</feature>
<accession>A0A6A6CDB5</accession>
<feature type="compositionally biased region" description="Low complexity" evidence="1">
    <location>
        <begin position="35"/>
        <end position="45"/>
    </location>
</feature>
<feature type="compositionally biased region" description="Basic and acidic residues" evidence="1">
    <location>
        <begin position="67"/>
        <end position="77"/>
    </location>
</feature>
<feature type="region of interest" description="Disordered" evidence="1">
    <location>
        <begin position="1"/>
        <end position="95"/>
    </location>
</feature>
<feature type="compositionally biased region" description="Polar residues" evidence="1">
    <location>
        <begin position="126"/>
        <end position="144"/>
    </location>
</feature>
<keyword evidence="3" id="KW-1185">Reference proteome</keyword>
<dbReference type="EMBL" id="ML993608">
    <property type="protein sequence ID" value="KAF2163436.1"/>
    <property type="molecule type" value="Genomic_DNA"/>
</dbReference>
<protein>
    <submittedName>
        <fullName evidence="2">Uncharacterized protein</fullName>
    </submittedName>
</protein>
<name>A0A6A6CDB5_ZASCE</name>
<reference evidence="2" key="1">
    <citation type="journal article" date="2020" name="Stud. Mycol.">
        <title>101 Dothideomycetes genomes: a test case for predicting lifestyles and emergence of pathogens.</title>
        <authorList>
            <person name="Haridas S."/>
            <person name="Albert R."/>
            <person name="Binder M."/>
            <person name="Bloem J."/>
            <person name="Labutti K."/>
            <person name="Salamov A."/>
            <person name="Andreopoulos B."/>
            <person name="Baker S."/>
            <person name="Barry K."/>
            <person name="Bills G."/>
            <person name="Bluhm B."/>
            <person name="Cannon C."/>
            <person name="Castanera R."/>
            <person name="Culley D."/>
            <person name="Daum C."/>
            <person name="Ezra D."/>
            <person name="Gonzalez J."/>
            <person name="Henrissat B."/>
            <person name="Kuo A."/>
            <person name="Liang C."/>
            <person name="Lipzen A."/>
            <person name="Lutzoni F."/>
            <person name="Magnuson J."/>
            <person name="Mondo S."/>
            <person name="Nolan M."/>
            <person name="Ohm R."/>
            <person name="Pangilinan J."/>
            <person name="Park H.-J."/>
            <person name="Ramirez L."/>
            <person name="Alfaro M."/>
            <person name="Sun H."/>
            <person name="Tritt A."/>
            <person name="Yoshinaga Y."/>
            <person name="Zwiers L.-H."/>
            <person name="Turgeon B."/>
            <person name="Goodwin S."/>
            <person name="Spatafora J."/>
            <person name="Crous P."/>
            <person name="Grigoriev I."/>
        </authorList>
    </citation>
    <scope>NUCLEOTIDE SEQUENCE</scope>
    <source>
        <strain evidence="2">ATCC 36951</strain>
    </source>
</reference>
<proteinExistence type="predicted"/>
<dbReference type="InterPro" id="IPR053178">
    <property type="entry name" value="Osmoadaptation_assoc"/>
</dbReference>
<dbReference type="AlphaFoldDB" id="A0A6A6CDB5"/>
<sequence length="555" mass="62266">MKSKPSLSDVEFQPSSGAGNARPTRRRQEHYGNISSSASIVQGSSDEPRHSRPRRSLRHQRHALAGEADKAWSHKSADSSSESPPAHSQTTTISAGNENTSNLLLWALAKSTTADSVAVAMIKGSHSANEPQNQEKTTRSNSTVPKPRISIFHSPSANKLQLKATFHSIFYPKQLLTSFVPILFLLLNVQPSSDVQLAEHALHLAQLGTTSKDERAVREALRVYQATVIQLRRRLSQPNAVLNDQVFAVVHLLRICETYSAISHDESGRRRHHEGIGQLLVAKGPKPFNHVKSLPLRISLEIYQQSQLWELLAARRKGHTSTPEWTDLTRDDKCKWRLPQLTSFVLQLPEILQRADDLITGKEDAAEGDVLDSLSEIKGFEGGLRRWMSRWYVENPGVPYRKVKMETCPWMKPLTDRKAPPVFASAYEFAGTATAKAHQLFWMALLASSEATKDLADLLPDPLPPHSTYEEQESRLLDEINESADNLCMTAVYMSQPDNGVDSWIDACHCLQFASLWYEKSGLSDKRVWCKNMIEAIESRGIRAPVLIRRRKLPK</sequence>
<gene>
    <name evidence="2" type="ORF">M409DRAFT_57344</name>
</gene>
<dbReference type="PANTHER" id="PTHR38111">
    <property type="entry name" value="ZN(2)-C6 FUNGAL-TYPE DOMAIN-CONTAINING PROTEIN-RELATED"/>
    <property type="match status" value="1"/>
</dbReference>
<feature type="region of interest" description="Disordered" evidence="1">
    <location>
        <begin position="124"/>
        <end position="146"/>
    </location>
</feature>
<evidence type="ECO:0000313" key="2">
    <source>
        <dbReference type="EMBL" id="KAF2163436.1"/>
    </source>
</evidence>
<feature type="compositionally biased region" description="Basic residues" evidence="1">
    <location>
        <begin position="51"/>
        <end position="62"/>
    </location>
</feature>
<dbReference type="Proteomes" id="UP000799537">
    <property type="component" value="Unassembled WGS sequence"/>
</dbReference>
<evidence type="ECO:0000313" key="3">
    <source>
        <dbReference type="Proteomes" id="UP000799537"/>
    </source>
</evidence>
<organism evidence="2 3">
    <name type="scientific">Zasmidium cellare ATCC 36951</name>
    <dbReference type="NCBI Taxonomy" id="1080233"/>
    <lineage>
        <taxon>Eukaryota</taxon>
        <taxon>Fungi</taxon>
        <taxon>Dikarya</taxon>
        <taxon>Ascomycota</taxon>
        <taxon>Pezizomycotina</taxon>
        <taxon>Dothideomycetes</taxon>
        <taxon>Dothideomycetidae</taxon>
        <taxon>Mycosphaerellales</taxon>
        <taxon>Mycosphaerellaceae</taxon>
        <taxon>Zasmidium</taxon>
    </lineage>
</organism>
<dbReference type="GeneID" id="54566875"/>
<dbReference type="RefSeq" id="XP_033664325.1">
    <property type="nucleotide sequence ID" value="XM_033813603.1"/>
</dbReference>